<organism evidence="3 4">
    <name type="scientific">Tritrichomonas musculus</name>
    <dbReference type="NCBI Taxonomy" id="1915356"/>
    <lineage>
        <taxon>Eukaryota</taxon>
        <taxon>Metamonada</taxon>
        <taxon>Parabasalia</taxon>
        <taxon>Tritrichomonadida</taxon>
        <taxon>Tritrichomonadidae</taxon>
        <taxon>Tritrichomonas</taxon>
    </lineage>
</organism>
<sequence>MEKEETRLNKEIFFLIAKFLQNSYPELAKVFIRHCEDHHLFPSSVFFNSPSYDQLNNSIYPMIPSNQLIDLLLTASKRYDNPSFLRPLVFQKIPVIQNNKRFLPVKRMLGHTFIVYCLPIDKTSQILITGSDDSLVKVWKLPELSLINTYLEHEDVITNIEIHPSNQYFASSSEDGIICIYSLITGILKYKKKLPSSINDIQFSPCGKYLSVSTKENGLFIWIFDDFLSNKPEYRKWSDSNRAKEMWWNRFTPNSTLSIFATSLNDVYAYHITQKRTKFIYHSPIEINSICINHKLPLKILCILHHSSYFLVFTQFNNYSLFNKKIKLDLGVGHRIVDVQFNCDETLIIALTKYSGVFAWNAESLTITYHIKNTSYLRKCHLFMVSPINPYFIFVANKEHVCSFWDISKFPSQCNLSASLSNQIHSDNINEDVINNEINNSENENGAISQTNNLFLIKDKNEAMPLYSYTLYFKLASISWSPNGEYIICSDDLQGFTLFIKSTGEINIKTEHQFLLKEKDKFDKAQAIFERQEEIEATNGELEISDTPNQQDENEDDQTHTYSQRIDDLQNILVDAEWNPLIPQPKRWKLHQINLRIKKEAPSSDIVNYESTLARIFRK</sequence>
<evidence type="ECO:0000313" key="3">
    <source>
        <dbReference type="EMBL" id="KAK8889771.1"/>
    </source>
</evidence>
<gene>
    <name evidence="3" type="ORF">M9Y10_034525</name>
</gene>
<dbReference type="InterPro" id="IPR052060">
    <property type="entry name" value="Bromo_WD_repeat"/>
</dbReference>
<name>A0ABR2KFX4_9EUKA</name>
<dbReference type="PROSITE" id="PS50294">
    <property type="entry name" value="WD_REPEATS_REGION"/>
    <property type="match status" value="1"/>
</dbReference>
<protein>
    <recommendedName>
        <fullName evidence="5">LisH domain-containing protein</fullName>
    </recommendedName>
</protein>
<dbReference type="PROSITE" id="PS50082">
    <property type="entry name" value="WD_REPEATS_2"/>
    <property type="match status" value="2"/>
</dbReference>
<dbReference type="InterPro" id="IPR001680">
    <property type="entry name" value="WD40_rpt"/>
</dbReference>
<dbReference type="PANTHER" id="PTHR16266">
    <property type="entry name" value="WD REPEAT DOMAIN 9"/>
    <property type="match status" value="1"/>
</dbReference>
<dbReference type="Proteomes" id="UP001470230">
    <property type="component" value="Unassembled WGS sequence"/>
</dbReference>
<accession>A0ABR2KFX4</accession>
<feature type="repeat" description="WD" evidence="1">
    <location>
        <begin position="108"/>
        <end position="149"/>
    </location>
</feature>
<evidence type="ECO:0008006" key="5">
    <source>
        <dbReference type="Google" id="ProtNLM"/>
    </source>
</evidence>
<dbReference type="Gene3D" id="2.130.10.10">
    <property type="entry name" value="YVTN repeat-like/Quinoprotein amine dehydrogenase"/>
    <property type="match status" value="1"/>
</dbReference>
<evidence type="ECO:0000256" key="2">
    <source>
        <dbReference type="SAM" id="MobiDB-lite"/>
    </source>
</evidence>
<evidence type="ECO:0000313" key="4">
    <source>
        <dbReference type="Proteomes" id="UP001470230"/>
    </source>
</evidence>
<dbReference type="SMART" id="SM00320">
    <property type="entry name" value="WD40"/>
    <property type="match status" value="3"/>
</dbReference>
<comment type="caution">
    <text evidence="3">The sequence shown here is derived from an EMBL/GenBank/DDBJ whole genome shotgun (WGS) entry which is preliminary data.</text>
</comment>
<feature type="repeat" description="WD" evidence="1">
    <location>
        <begin position="150"/>
        <end position="183"/>
    </location>
</feature>
<evidence type="ECO:0000256" key="1">
    <source>
        <dbReference type="PROSITE-ProRule" id="PRU00221"/>
    </source>
</evidence>
<dbReference type="PANTHER" id="PTHR16266:SF17">
    <property type="entry name" value="BRWD3"/>
    <property type="match status" value="1"/>
</dbReference>
<dbReference type="InterPro" id="IPR015943">
    <property type="entry name" value="WD40/YVTN_repeat-like_dom_sf"/>
</dbReference>
<reference evidence="3 4" key="1">
    <citation type="submission" date="2024-04" db="EMBL/GenBank/DDBJ databases">
        <title>Tritrichomonas musculus Genome.</title>
        <authorList>
            <person name="Alves-Ferreira E."/>
            <person name="Grigg M."/>
            <person name="Lorenzi H."/>
            <person name="Galac M."/>
        </authorList>
    </citation>
    <scope>NUCLEOTIDE SEQUENCE [LARGE SCALE GENOMIC DNA]</scope>
    <source>
        <strain evidence="3 4">EAF2021</strain>
    </source>
</reference>
<dbReference type="Pfam" id="PF00400">
    <property type="entry name" value="WD40"/>
    <property type="match status" value="2"/>
</dbReference>
<dbReference type="EMBL" id="JAPFFF010000005">
    <property type="protein sequence ID" value="KAK8889771.1"/>
    <property type="molecule type" value="Genomic_DNA"/>
</dbReference>
<keyword evidence="4" id="KW-1185">Reference proteome</keyword>
<proteinExistence type="predicted"/>
<keyword evidence="1" id="KW-0853">WD repeat</keyword>
<dbReference type="InterPro" id="IPR036322">
    <property type="entry name" value="WD40_repeat_dom_sf"/>
</dbReference>
<feature type="region of interest" description="Disordered" evidence="2">
    <location>
        <begin position="538"/>
        <end position="559"/>
    </location>
</feature>
<dbReference type="SUPFAM" id="SSF50978">
    <property type="entry name" value="WD40 repeat-like"/>
    <property type="match status" value="1"/>
</dbReference>